<dbReference type="InterPro" id="IPR009057">
    <property type="entry name" value="Homeodomain-like_sf"/>
</dbReference>
<feature type="domain" description="HTH tetR-type" evidence="5">
    <location>
        <begin position="10"/>
        <end position="70"/>
    </location>
</feature>
<dbReference type="PANTHER" id="PTHR30055:SF234">
    <property type="entry name" value="HTH-TYPE TRANSCRIPTIONAL REGULATOR BETI"/>
    <property type="match status" value="1"/>
</dbReference>
<dbReference type="GO" id="GO:0003700">
    <property type="term" value="F:DNA-binding transcription factor activity"/>
    <property type="evidence" value="ECO:0007669"/>
    <property type="project" value="TreeGrafter"/>
</dbReference>
<dbReference type="Pfam" id="PF00440">
    <property type="entry name" value="TetR_N"/>
    <property type="match status" value="1"/>
</dbReference>
<evidence type="ECO:0000256" key="2">
    <source>
        <dbReference type="ARBA" id="ARBA00023125"/>
    </source>
</evidence>
<accession>A0A1H5LTX5</accession>
<proteinExistence type="predicted"/>
<keyword evidence="2 4" id="KW-0238">DNA-binding</keyword>
<evidence type="ECO:0000256" key="1">
    <source>
        <dbReference type="ARBA" id="ARBA00023015"/>
    </source>
</evidence>
<evidence type="ECO:0000256" key="4">
    <source>
        <dbReference type="PROSITE-ProRule" id="PRU00335"/>
    </source>
</evidence>
<dbReference type="PROSITE" id="PS50977">
    <property type="entry name" value="HTH_TETR_2"/>
    <property type="match status" value="1"/>
</dbReference>
<evidence type="ECO:0000256" key="3">
    <source>
        <dbReference type="ARBA" id="ARBA00023163"/>
    </source>
</evidence>
<dbReference type="GO" id="GO:0000976">
    <property type="term" value="F:transcription cis-regulatory region binding"/>
    <property type="evidence" value="ECO:0007669"/>
    <property type="project" value="TreeGrafter"/>
</dbReference>
<dbReference type="EMBL" id="FNTV01000001">
    <property type="protein sequence ID" value="SEE80502.1"/>
    <property type="molecule type" value="Genomic_DNA"/>
</dbReference>
<dbReference type="SUPFAM" id="SSF46689">
    <property type="entry name" value="Homeodomain-like"/>
    <property type="match status" value="1"/>
</dbReference>
<dbReference type="PANTHER" id="PTHR30055">
    <property type="entry name" value="HTH-TYPE TRANSCRIPTIONAL REGULATOR RUTR"/>
    <property type="match status" value="1"/>
</dbReference>
<evidence type="ECO:0000313" key="6">
    <source>
        <dbReference type="EMBL" id="SEE80502.1"/>
    </source>
</evidence>
<dbReference type="Gene3D" id="1.10.357.10">
    <property type="entry name" value="Tetracycline Repressor, domain 2"/>
    <property type="match status" value="1"/>
</dbReference>
<dbReference type="InterPro" id="IPR001647">
    <property type="entry name" value="HTH_TetR"/>
</dbReference>
<sequence>MPRVSDEHRQAMALRIEQAALECAHRKGLAVMSMADIIAESGLSAGAIYGYYKGKDEILAALATRLVGGRVAVLDRMAARVPVPHPAEALLEFMDTVSGPMRDGGLVVQIWGLSSHSESIGAIARDSYDQMVEHLAGYLATWYRETQGLDAEAGMRAATAILPAVLALMQGWLFKVPMAGTRDDAAYLAAVAALLRNL</sequence>
<evidence type="ECO:0000259" key="5">
    <source>
        <dbReference type="PROSITE" id="PS50977"/>
    </source>
</evidence>
<feature type="DNA-binding region" description="H-T-H motif" evidence="4">
    <location>
        <begin position="33"/>
        <end position="52"/>
    </location>
</feature>
<dbReference type="InterPro" id="IPR050109">
    <property type="entry name" value="HTH-type_TetR-like_transc_reg"/>
</dbReference>
<keyword evidence="1" id="KW-0805">Transcription regulation</keyword>
<keyword evidence="3" id="KW-0804">Transcription</keyword>
<dbReference type="AlphaFoldDB" id="A0A1H5LTX5"/>
<dbReference type="RefSeq" id="WP_083360766.1">
    <property type="nucleotide sequence ID" value="NZ_FNTV01000001.1"/>
</dbReference>
<name>A0A1H5LTX5_9MICC</name>
<reference evidence="6 7" key="1">
    <citation type="submission" date="2016-10" db="EMBL/GenBank/DDBJ databases">
        <authorList>
            <person name="de Groot N.N."/>
        </authorList>
    </citation>
    <scope>NUCLEOTIDE SEQUENCE [LARGE SCALE GENOMIC DNA]</scope>
    <source>
        <strain evidence="6 7">DSM 22274</strain>
    </source>
</reference>
<organism evidence="6 7">
    <name type="scientific">Arthrobacter alpinus</name>
    <dbReference type="NCBI Taxonomy" id="656366"/>
    <lineage>
        <taxon>Bacteria</taxon>
        <taxon>Bacillati</taxon>
        <taxon>Actinomycetota</taxon>
        <taxon>Actinomycetes</taxon>
        <taxon>Micrococcales</taxon>
        <taxon>Micrococcaceae</taxon>
        <taxon>Arthrobacter</taxon>
    </lineage>
</organism>
<evidence type="ECO:0000313" key="7">
    <source>
        <dbReference type="Proteomes" id="UP000182725"/>
    </source>
</evidence>
<dbReference type="Proteomes" id="UP000182725">
    <property type="component" value="Unassembled WGS sequence"/>
</dbReference>
<gene>
    <name evidence="6" type="ORF">SAMN04489740_2608</name>
</gene>
<protein>
    <submittedName>
        <fullName evidence="6">DNA-binding transcriptional regulator, AcrR family</fullName>
    </submittedName>
</protein>